<protein>
    <submittedName>
        <fullName evidence="3">GLOBIN domain-containing protein</fullName>
    </submittedName>
</protein>
<name>A0A7E4UN08_PANRE</name>
<dbReference type="InterPro" id="IPR012292">
    <property type="entry name" value="Globin/Proto"/>
</dbReference>
<accession>A0A7E4UN08</accession>
<dbReference type="GO" id="GO:0019825">
    <property type="term" value="F:oxygen binding"/>
    <property type="evidence" value="ECO:0007669"/>
    <property type="project" value="InterPro"/>
</dbReference>
<evidence type="ECO:0000313" key="2">
    <source>
        <dbReference type="Proteomes" id="UP000492821"/>
    </source>
</evidence>
<dbReference type="AlphaFoldDB" id="A0A7E4UN08"/>
<evidence type="ECO:0000256" key="1">
    <source>
        <dbReference type="SAM" id="MobiDB-lite"/>
    </source>
</evidence>
<dbReference type="Gene3D" id="1.10.490.10">
    <property type="entry name" value="Globins"/>
    <property type="match status" value="1"/>
</dbReference>
<keyword evidence="2" id="KW-1185">Reference proteome</keyword>
<dbReference type="WBParaSite" id="Pan_g10701.t1">
    <property type="protein sequence ID" value="Pan_g10701.t1"/>
    <property type="gene ID" value="Pan_g10701"/>
</dbReference>
<dbReference type="Proteomes" id="UP000492821">
    <property type="component" value="Unassembled WGS sequence"/>
</dbReference>
<reference evidence="2" key="1">
    <citation type="journal article" date="2013" name="Genetics">
        <title>The draft genome and transcriptome of Panagrellus redivivus are shaped by the harsh demands of a free-living lifestyle.</title>
        <authorList>
            <person name="Srinivasan J."/>
            <person name="Dillman A.R."/>
            <person name="Macchietto M.G."/>
            <person name="Heikkinen L."/>
            <person name="Lakso M."/>
            <person name="Fracchia K.M."/>
            <person name="Antoshechkin I."/>
            <person name="Mortazavi A."/>
            <person name="Wong G."/>
            <person name="Sternberg P.W."/>
        </authorList>
    </citation>
    <scope>NUCLEOTIDE SEQUENCE [LARGE SCALE GENOMIC DNA]</scope>
    <source>
        <strain evidence="2">MT8872</strain>
    </source>
</reference>
<organism evidence="2 3">
    <name type="scientific">Panagrellus redivivus</name>
    <name type="common">Microworm</name>
    <dbReference type="NCBI Taxonomy" id="6233"/>
    <lineage>
        <taxon>Eukaryota</taxon>
        <taxon>Metazoa</taxon>
        <taxon>Ecdysozoa</taxon>
        <taxon>Nematoda</taxon>
        <taxon>Chromadorea</taxon>
        <taxon>Rhabditida</taxon>
        <taxon>Tylenchina</taxon>
        <taxon>Panagrolaimomorpha</taxon>
        <taxon>Panagrolaimoidea</taxon>
        <taxon>Panagrolaimidae</taxon>
        <taxon>Panagrellus</taxon>
    </lineage>
</organism>
<dbReference type="GO" id="GO:0020037">
    <property type="term" value="F:heme binding"/>
    <property type="evidence" value="ECO:0007669"/>
    <property type="project" value="InterPro"/>
</dbReference>
<sequence>MINILHSMMNGGASSSSSGHRNSKRYKKRHSSAAASLHACTGVARAIASSRSATMERFDRSLDFPEDRRRIESRFSGRSLTLDDDTLDGLCDYYAKIKDKYALFEKGFVQLFAKEDRDIAAMFGLQNVPEKELKKRNVFRTHVCKFMRFWTTIIDLLPKKGREVELIQIIRMVGRQHCNVKTLTFTASRWLSFKSMLMGIFVPDEHDKTAFGWSVLIAFVIFEIKDAYLTHVRHVRSNSMPHVLEAYRFDFRRKSAAAPDEDDSIAE</sequence>
<feature type="region of interest" description="Disordered" evidence="1">
    <location>
        <begin position="1"/>
        <end position="28"/>
    </location>
</feature>
<proteinExistence type="predicted"/>
<evidence type="ECO:0000313" key="3">
    <source>
        <dbReference type="WBParaSite" id="Pan_g10701.t1"/>
    </source>
</evidence>
<dbReference type="InterPro" id="IPR044399">
    <property type="entry name" value="Mb-like_M"/>
</dbReference>
<feature type="compositionally biased region" description="Low complexity" evidence="1">
    <location>
        <begin position="1"/>
        <end position="20"/>
    </location>
</feature>
<dbReference type="SUPFAM" id="SSF46458">
    <property type="entry name" value="Globin-like"/>
    <property type="match status" value="1"/>
</dbReference>
<dbReference type="InterPro" id="IPR009050">
    <property type="entry name" value="Globin-like_sf"/>
</dbReference>
<reference evidence="3" key="2">
    <citation type="submission" date="2020-10" db="UniProtKB">
        <authorList>
            <consortium name="WormBaseParasite"/>
        </authorList>
    </citation>
    <scope>IDENTIFICATION</scope>
</reference>
<dbReference type="CDD" id="cd01040">
    <property type="entry name" value="Mb-like"/>
    <property type="match status" value="1"/>
</dbReference>